<evidence type="ECO:0000259" key="8">
    <source>
        <dbReference type="Pfam" id="PF01757"/>
    </source>
</evidence>
<dbReference type="InterPro" id="IPR002656">
    <property type="entry name" value="Acyl_transf_3_dom"/>
</dbReference>
<gene>
    <name evidence="9" type="ORF">SAMN05421869_11573</name>
</gene>
<keyword evidence="5 7" id="KW-1133">Transmembrane helix</keyword>
<feature type="transmembrane region" description="Helical" evidence="7">
    <location>
        <begin position="244"/>
        <end position="265"/>
    </location>
</feature>
<dbReference type="EMBL" id="FNDJ01000015">
    <property type="protein sequence ID" value="SDK31688.1"/>
    <property type="molecule type" value="Genomic_DNA"/>
</dbReference>
<feature type="transmembrane region" description="Helical" evidence="7">
    <location>
        <begin position="31"/>
        <end position="52"/>
    </location>
</feature>
<evidence type="ECO:0000256" key="5">
    <source>
        <dbReference type="ARBA" id="ARBA00022989"/>
    </source>
</evidence>
<feature type="transmembrane region" description="Helical" evidence="7">
    <location>
        <begin position="214"/>
        <end position="232"/>
    </location>
</feature>
<dbReference type="STRING" id="633440.SAMN05421869_11573"/>
<evidence type="ECO:0000256" key="1">
    <source>
        <dbReference type="ARBA" id="ARBA00004651"/>
    </source>
</evidence>
<comment type="subcellular location">
    <subcellularLocation>
        <location evidence="1">Cell membrane</location>
        <topology evidence="1">Multi-pass membrane protein</topology>
    </subcellularLocation>
</comment>
<dbReference type="PANTHER" id="PTHR40074">
    <property type="entry name" value="O-ACETYLTRANSFERASE WECH"/>
    <property type="match status" value="1"/>
</dbReference>
<dbReference type="AlphaFoldDB" id="A0A1G9AWY0"/>
<proteinExistence type="inferred from homology"/>
<accession>A0A1G9AWY0</accession>
<keyword evidence="10" id="KW-1185">Reference proteome</keyword>
<reference evidence="9 10" key="1">
    <citation type="submission" date="2016-10" db="EMBL/GenBank/DDBJ databases">
        <authorList>
            <person name="de Groot N.N."/>
        </authorList>
    </citation>
    <scope>NUCLEOTIDE SEQUENCE [LARGE SCALE GENOMIC DNA]</scope>
    <source>
        <strain evidence="9 10">CGMCC 4.6533</strain>
    </source>
</reference>
<feature type="transmembrane region" description="Helical" evidence="7">
    <location>
        <begin position="97"/>
        <end position="116"/>
    </location>
</feature>
<evidence type="ECO:0000256" key="2">
    <source>
        <dbReference type="ARBA" id="ARBA00007400"/>
    </source>
</evidence>
<evidence type="ECO:0000256" key="6">
    <source>
        <dbReference type="ARBA" id="ARBA00023136"/>
    </source>
</evidence>
<protein>
    <submittedName>
        <fullName evidence="9">Uncharacterized membrane protein YcfT</fullName>
    </submittedName>
</protein>
<evidence type="ECO:0000313" key="10">
    <source>
        <dbReference type="Proteomes" id="UP000199202"/>
    </source>
</evidence>
<dbReference type="GO" id="GO:0005886">
    <property type="term" value="C:plasma membrane"/>
    <property type="evidence" value="ECO:0007669"/>
    <property type="project" value="UniProtKB-SubCell"/>
</dbReference>
<dbReference type="Pfam" id="PF01757">
    <property type="entry name" value="Acyl_transf_3"/>
    <property type="match status" value="1"/>
</dbReference>
<organism evidence="9 10">
    <name type="scientific">Nonomuraea jiangxiensis</name>
    <dbReference type="NCBI Taxonomy" id="633440"/>
    <lineage>
        <taxon>Bacteria</taxon>
        <taxon>Bacillati</taxon>
        <taxon>Actinomycetota</taxon>
        <taxon>Actinomycetes</taxon>
        <taxon>Streptosporangiales</taxon>
        <taxon>Streptosporangiaceae</taxon>
        <taxon>Nonomuraea</taxon>
    </lineage>
</organism>
<feature type="transmembrane region" description="Helical" evidence="7">
    <location>
        <begin position="177"/>
        <end position="202"/>
    </location>
</feature>
<dbReference type="GO" id="GO:0009246">
    <property type="term" value="P:enterobacterial common antigen biosynthetic process"/>
    <property type="evidence" value="ECO:0007669"/>
    <property type="project" value="TreeGrafter"/>
</dbReference>
<evidence type="ECO:0000313" key="9">
    <source>
        <dbReference type="EMBL" id="SDK31688.1"/>
    </source>
</evidence>
<feature type="transmembrane region" description="Helical" evidence="7">
    <location>
        <begin position="122"/>
        <end position="140"/>
    </location>
</feature>
<sequence>MPLFFTISGMFATGAFQRPWRVVARSRVAKFLYLYVLWDCVHTALLALVPGFDTASAGSPAEFIEQLTISPPNLWYLYALALYFTVARALRRVPKPVMLGAALILSAVVAAGYVPIEANRGSLLQNLLFFLAGLYFRPYVERLADTTGPRRAVLITAGYGVAVLALLATGAQRFPGAWPAVCVVATLFGVSAGPLVASVRGLGDGLAWLGRRTLPIYVIHMPVLALLHKALIGPLSRVGALGQYAFVFVYPAVMTALIVALCLLAESLLLKARATWLFELPGRRIK</sequence>
<keyword evidence="3" id="KW-1003">Cell membrane</keyword>
<dbReference type="PANTHER" id="PTHR40074:SF2">
    <property type="entry name" value="O-ACETYLTRANSFERASE WECH"/>
    <property type="match status" value="1"/>
</dbReference>
<evidence type="ECO:0000256" key="4">
    <source>
        <dbReference type="ARBA" id="ARBA00022692"/>
    </source>
</evidence>
<comment type="similarity">
    <text evidence="2">Belongs to the acyltransferase 3 family.</text>
</comment>
<evidence type="ECO:0000256" key="7">
    <source>
        <dbReference type="SAM" id="Phobius"/>
    </source>
</evidence>
<dbReference type="GO" id="GO:0016413">
    <property type="term" value="F:O-acetyltransferase activity"/>
    <property type="evidence" value="ECO:0007669"/>
    <property type="project" value="TreeGrafter"/>
</dbReference>
<keyword evidence="6 7" id="KW-0472">Membrane</keyword>
<evidence type="ECO:0000256" key="3">
    <source>
        <dbReference type="ARBA" id="ARBA00022475"/>
    </source>
</evidence>
<keyword evidence="4 7" id="KW-0812">Transmembrane</keyword>
<name>A0A1G9AWY0_9ACTN</name>
<feature type="transmembrane region" description="Helical" evidence="7">
    <location>
        <begin position="152"/>
        <end position="171"/>
    </location>
</feature>
<dbReference type="Proteomes" id="UP000199202">
    <property type="component" value="Unassembled WGS sequence"/>
</dbReference>
<feature type="domain" description="Acyltransferase 3" evidence="8">
    <location>
        <begin position="1"/>
        <end position="259"/>
    </location>
</feature>
<feature type="transmembrane region" description="Helical" evidence="7">
    <location>
        <begin position="72"/>
        <end position="90"/>
    </location>
</feature>